<comment type="caution">
    <text evidence="3">The sequence shown here is derived from an EMBL/GenBank/DDBJ whole genome shotgun (WGS) entry which is preliminary data.</text>
</comment>
<dbReference type="EMBL" id="WBJX01000001">
    <property type="protein sequence ID" value="KAB1639163.1"/>
    <property type="molecule type" value="Genomic_DNA"/>
</dbReference>
<sequence length="562" mass="60551">MTDTAPVFLPMDGAGQRAHDRPRSRELVPAPAPIERIVEAQARGDWESVTQLLEQHWSSLLRTSRAAMREVVNALPDAVLEAKSRWAAARQYLNFAPDDGRVRPARFDFEAAQPNDAGELIDDLAQFTGQTAHERGQGHFQSAATIAETAIEAVKQASPAEMKTLRPLLPGLRIQWATSLLFAGDIRAALTEFEAAYADAVAFDSDRMATAAAGSIALIHSLTGDLVLARSWLRRQPTALNGGFEGPGEFDGGPGDAVTVMGALAAANIAIDELNVEEARAWLAKDPGDEVAPEQWALRLGVASRLEVLSGDPLAQSLRNRAAVRARPAHLAEDGLNGWALSFSDVGIRVALRDVRGATEALAALDAGDGELHRQAALIARIWRLVRAGEHVQAVAVMESVPTDERSLRVGMELLAAAAIIHLSAGAKARAAELFSTLTTMVAEQGFNGVLMRFSDEDYEALCASSGVRPEVREARRALGGELHTTAQAAVSDIRLTERERVVLRHLLQSRKLNDIAAIEHVSPNTVKSQLRTLFKKLGVSSRDDAIKVGRRNPGLWSDVGL</sequence>
<gene>
    <name evidence="3" type="ORF">F8O03_02130</name>
</gene>
<feature type="domain" description="HTH luxR-type" evidence="2">
    <location>
        <begin position="489"/>
        <end position="554"/>
    </location>
</feature>
<dbReference type="InterPro" id="IPR016032">
    <property type="entry name" value="Sig_transdc_resp-reg_C-effctor"/>
</dbReference>
<proteinExistence type="predicted"/>
<name>A0A7J5B4W7_9MICO</name>
<keyword evidence="4" id="KW-1185">Reference proteome</keyword>
<dbReference type="InterPro" id="IPR000792">
    <property type="entry name" value="Tscrpt_reg_LuxR_C"/>
</dbReference>
<dbReference type="GO" id="GO:0003677">
    <property type="term" value="F:DNA binding"/>
    <property type="evidence" value="ECO:0007669"/>
    <property type="project" value="InterPro"/>
</dbReference>
<dbReference type="Proteomes" id="UP000490386">
    <property type="component" value="Unassembled WGS sequence"/>
</dbReference>
<dbReference type="PROSITE" id="PS50043">
    <property type="entry name" value="HTH_LUXR_2"/>
    <property type="match status" value="1"/>
</dbReference>
<dbReference type="SUPFAM" id="SSF46894">
    <property type="entry name" value="C-terminal effector domain of the bipartite response regulators"/>
    <property type="match status" value="1"/>
</dbReference>
<evidence type="ECO:0000313" key="4">
    <source>
        <dbReference type="Proteomes" id="UP000490386"/>
    </source>
</evidence>
<dbReference type="InterPro" id="IPR036388">
    <property type="entry name" value="WH-like_DNA-bd_sf"/>
</dbReference>
<protein>
    <recommendedName>
        <fullName evidence="2">HTH luxR-type domain-containing protein</fullName>
    </recommendedName>
</protein>
<dbReference type="RefSeq" id="WP_151422179.1">
    <property type="nucleotide sequence ID" value="NZ_WBJX01000001.1"/>
</dbReference>
<reference evidence="3 4" key="1">
    <citation type="submission" date="2019-09" db="EMBL/GenBank/DDBJ databases">
        <title>Phylogeny of genus Pseudoclavibacter and closely related genus.</title>
        <authorList>
            <person name="Li Y."/>
        </authorList>
    </citation>
    <scope>NUCLEOTIDE SEQUENCE [LARGE SCALE GENOMIC DNA]</scope>
    <source>
        <strain evidence="3 4">THG-MD12</strain>
    </source>
</reference>
<dbReference type="Pfam" id="PF00196">
    <property type="entry name" value="GerE"/>
    <property type="match status" value="1"/>
</dbReference>
<dbReference type="Gene3D" id="1.10.10.10">
    <property type="entry name" value="Winged helix-like DNA-binding domain superfamily/Winged helix DNA-binding domain"/>
    <property type="match status" value="1"/>
</dbReference>
<dbReference type="AlphaFoldDB" id="A0A7J5B4W7"/>
<evidence type="ECO:0000259" key="2">
    <source>
        <dbReference type="PROSITE" id="PS50043"/>
    </source>
</evidence>
<dbReference type="GO" id="GO:0006355">
    <property type="term" value="P:regulation of DNA-templated transcription"/>
    <property type="evidence" value="ECO:0007669"/>
    <property type="project" value="InterPro"/>
</dbReference>
<dbReference type="CDD" id="cd06170">
    <property type="entry name" value="LuxR_C_like"/>
    <property type="match status" value="1"/>
</dbReference>
<evidence type="ECO:0000256" key="1">
    <source>
        <dbReference type="SAM" id="MobiDB-lite"/>
    </source>
</evidence>
<dbReference type="SMART" id="SM00421">
    <property type="entry name" value="HTH_LUXR"/>
    <property type="match status" value="1"/>
</dbReference>
<feature type="region of interest" description="Disordered" evidence="1">
    <location>
        <begin position="1"/>
        <end position="25"/>
    </location>
</feature>
<evidence type="ECO:0000313" key="3">
    <source>
        <dbReference type="EMBL" id="KAB1639163.1"/>
    </source>
</evidence>
<organism evidence="3 4">
    <name type="scientific">Pseudoclavibacter terrae</name>
    <dbReference type="NCBI Taxonomy" id="1530195"/>
    <lineage>
        <taxon>Bacteria</taxon>
        <taxon>Bacillati</taxon>
        <taxon>Actinomycetota</taxon>
        <taxon>Actinomycetes</taxon>
        <taxon>Micrococcales</taxon>
        <taxon>Microbacteriaceae</taxon>
        <taxon>Pseudoclavibacter</taxon>
    </lineage>
</organism>
<accession>A0A7J5B4W7</accession>
<dbReference type="OrthoDB" id="134985at2"/>